<proteinExistence type="predicted"/>
<gene>
    <name evidence="2" type="ORF">FRUB_03469</name>
</gene>
<protein>
    <submittedName>
        <fullName evidence="2">Uncharacterized protein</fullName>
    </submittedName>
</protein>
<reference evidence="3" key="1">
    <citation type="submission" date="2017-06" db="EMBL/GenBank/DDBJ databases">
        <title>Genome analysis of Fimbriiglobus ruber SP5, the first member of the order Planctomycetales with confirmed chitinolytic capability.</title>
        <authorList>
            <person name="Ravin N.V."/>
            <person name="Rakitin A.L."/>
            <person name="Ivanova A.A."/>
            <person name="Beletsky A.V."/>
            <person name="Kulichevskaya I.S."/>
            <person name="Mardanov A.V."/>
            <person name="Dedysh S.N."/>
        </authorList>
    </citation>
    <scope>NUCLEOTIDE SEQUENCE [LARGE SCALE GENOMIC DNA]</scope>
    <source>
        <strain evidence="3">SP5</strain>
    </source>
</reference>
<dbReference type="Proteomes" id="UP000214646">
    <property type="component" value="Unassembled WGS sequence"/>
</dbReference>
<organism evidence="2 3">
    <name type="scientific">Fimbriiglobus ruber</name>
    <dbReference type="NCBI Taxonomy" id="1908690"/>
    <lineage>
        <taxon>Bacteria</taxon>
        <taxon>Pseudomonadati</taxon>
        <taxon>Planctomycetota</taxon>
        <taxon>Planctomycetia</taxon>
        <taxon>Gemmatales</taxon>
        <taxon>Gemmataceae</taxon>
        <taxon>Fimbriiglobus</taxon>
    </lineage>
</organism>
<dbReference type="AlphaFoldDB" id="A0A225DQW7"/>
<keyword evidence="1" id="KW-0472">Membrane</keyword>
<sequence>MEHQEAVLIALGITVVLSTSVVVFLFEALSGVLEDYCGNPALARFWTTWASALLVLVPATVTLLTVPLYSQAYTSSQVLGWLDVLGFVKWGALALIGTMVAVAGGVGLFGRGGSVPVWIDRDQSDDLNRLLTKVQELRAHEVIDRVRRR</sequence>
<keyword evidence="1" id="KW-1133">Transmembrane helix</keyword>
<keyword evidence="3" id="KW-1185">Reference proteome</keyword>
<evidence type="ECO:0000313" key="3">
    <source>
        <dbReference type="Proteomes" id="UP000214646"/>
    </source>
</evidence>
<dbReference type="RefSeq" id="WP_088254666.1">
    <property type="nucleotide sequence ID" value="NZ_NIDE01000004.1"/>
</dbReference>
<dbReference type="EMBL" id="NIDE01000004">
    <property type="protein sequence ID" value="OWK43870.1"/>
    <property type="molecule type" value="Genomic_DNA"/>
</dbReference>
<keyword evidence="1" id="KW-0812">Transmembrane</keyword>
<accession>A0A225DQW7</accession>
<feature type="transmembrane region" description="Helical" evidence="1">
    <location>
        <begin position="45"/>
        <end position="70"/>
    </location>
</feature>
<name>A0A225DQW7_9BACT</name>
<feature type="transmembrane region" description="Helical" evidence="1">
    <location>
        <begin position="6"/>
        <end position="33"/>
    </location>
</feature>
<evidence type="ECO:0000313" key="2">
    <source>
        <dbReference type="EMBL" id="OWK43870.1"/>
    </source>
</evidence>
<evidence type="ECO:0000256" key="1">
    <source>
        <dbReference type="SAM" id="Phobius"/>
    </source>
</evidence>
<feature type="transmembrane region" description="Helical" evidence="1">
    <location>
        <begin position="90"/>
        <end position="109"/>
    </location>
</feature>
<comment type="caution">
    <text evidence="2">The sequence shown here is derived from an EMBL/GenBank/DDBJ whole genome shotgun (WGS) entry which is preliminary data.</text>
</comment>